<sequence>MAPKNGVDRPQPKKIKNKKDNNQQVPLLVGGKIPRQRGIHKGRADEKGQRSDQARASKKKMEALPTEILDMILNGLDANGVPFLHPAWRFAARMTHPRWTAVIASAGAVKPGRASLFRDTWSSGADDGRRPYICRCSVCMGGFEEHVDFGACLASGRLVSARCAIGRPWVFECCQGGAVPMHHQTIAILLSMPVPMSDADCMAQVIAPYIVDGDHTASGHRAGQSIFAACAARVEALRRRVAAAEFAQCLCDTLVRCGRADLVRALVTVCPDLDHGHAIEQLILNACHADNVEIVEDALLRAYPVYVDDATDIVRKWCIWEHAAAGGTSLLERLLVLCGHRDCMTPPNDDDDDAGAAREKGRQETCLSEMAHLARPAADLSWQRSAARSGNIDALVLGERYGVPVRAHKLARSVDMRAGHACLRWIAARTLAERVTPKTVARVHGGLLVSVVMHAASATSGFVACAQHGMWTSDVLASPQSDGRLCAKKGTEYQDTIDALCCCLAPVETMSREATHLATGFIYDCLDNNYKTHTPTSLLLMARVIRTFSTTTIESIGPQLWGRLVEAIVYHAAFEALDDLISMGASCALWERDLWATVVERTQAEIRRPTLPPHAGPCSDCATLACTRAAEFMGRVVTAACAGETSSEAGDTHDQGWRAVCHPRPIDPTVLGETSPDRGLPSVTALRALLELYGLLA</sequence>
<dbReference type="Proteomes" id="UP000248852">
    <property type="component" value="Segment"/>
</dbReference>
<organism evidence="2">
    <name type="scientific">Pandoravirus quercus</name>
    <dbReference type="NCBI Taxonomy" id="2107709"/>
    <lineage>
        <taxon>Viruses</taxon>
        <taxon>Pandoravirus</taxon>
    </lineage>
</organism>
<proteinExistence type="predicted"/>
<feature type="compositionally biased region" description="Basic and acidic residues" evidence="1">
    <location>
        <begin position="1"/>
        <end position="11"/>
    </location>
</feature>
<accession>A0A2U7U8B4</accession>
<feature type="region of interest" description="Disordered" evidence="1">
    <location>
        <begin position="1"/>
        <end position="61"/>
    </location>
</feature>
<protein>
    <recommendedName>
        <fullName evidence="3">F-box incomplete domain containing protein</fullName>
    </recommendedName>
</protein>
<gene>
    <name evidence="2" type="ORF">pqer_cds_245</name>
</gene>
<name>A0A2U7U8B4_9VIRU</name>
<dbReference type="RefSeq" id="YP_009482936.1">
    <property type="nucleotide sequence ID" value="NC_037667.1"/>
</dbReference>
<evidence type="ECO:0000256" key="1">
    <source>
        <dbReference type="SAM" id="MobiDB-lite"/>
    </source>
</evidence>
<evidence type="ECO:0000313" key="2">
    <source>
        <dbReference type="EMBL" id="AVK74667.1"/>
    </source>
</evidence>
<dbReference type="EMBL" id="MG011689">
    <property type="protein sequence ID" value="AVK74667.1"/>
    <property type="molecule type" value="Genomic_DNA"/>
</dbReference>
<dbReference type="KEGG" id="vg:36843808"/>
<evidence type="ECO:0008006" key="3">
    <source>
        <dbReference type="Google" id="ProtNLM"/>
    </source>
</evidence>
<reference evidence="2" key="1">
    <citation type="journal article" date="2018" name="Nat. Commun.">
        <title>Diversity and evolution of the emerging Pandoraviridae family.</title>
        <authorList>
            <person name="Legendre M."/>
            <person name="Fabre E."/>
            <person name="Poirot O."/>
            <person name="Jeudy S."/>
            <person name="Lartigue A."/>
            <person name="Alempic J.M."/>
            <person name="Beucher L."/>
            <person name="Philippe N."/>
            <person name="Bertaux L."/>
            <person name="Christo-Foroux E."/>
            <person name="Labadie K."/>
            <person name="Coute Y."/>
            <person name="Abergel C."/>
            <person name="Claverie J.M."/>
        </authorList>
    </citation>
    <scope>NUCLEOTIDE SEQUENCE [LARGE SCALE GENOMIC DNA]</scope>
    <source>
        <strain evidence="2">Quercus</strain>
    </source>
</reference>
<dbReference type="GeneID" id="36843808"/>
<feature type="compositionally biased region" description="Basic and acidic residues" evidence="1">
    <location>
        <begin position="42"/>
        <end position="61"/>
    </location>
</feature>